<proteinExistence type="predicted"/>
<dbReference type="AlphaFoldDB" id="A0A3M7QBF1"/>
<protein>
    <submittedName>
        <fullName evidence="2">Uncharacterized protein</fullName>
    </submittedName>
</protein>
<dbReference type="OrthoDB" id="427924at2759"/>
<accession>A0A3M7QBF1</accession>
<feature type="region of interest" description="Disordered" evidence="1">
    <location>
        <begin position="235"/>
        <end position="267"/>
    </location>
</feature>
<dbReference type="EMBL" id="REGN01006728">
    <property type="protein sequence ID" value="RNA08484.1"/>
    <property type="molecule type" value="Genomic_DNA"/>
</dbReference>
<keyword evidence="3" id="KW-1185">Reference proteome</keyword>
<evidence type="ECO:0000313" key="2">
    <source>
        <dbReference type="EMBL" id="RNA08484.1"/>
    </source>
</evidence>
<name>A0A3M7QBF1_BRAPC</name>
<organism evidence="2 3">
    <name type="scientific">Brachionus plicatilis</name>
    <name type="common">Marine rotifer</name>
    <name type="synonym">Brachionus muelleri</name>
    <dbReference type="NCBI Taxonomy" id="10195"/>
    <lineage>
        <taxon>Eukaryota</taxon>
        <taxon>Metazoa</taxon>
        <taxon>Spiralia</taxon>
        <taxon>Gnathifera</taxon>
        <taxon>Rotifera</taxon>
        <taxon>Eurotatoria</taxon>
        <taxon>Monogononta</taxon>
        <taxon>Pseudotrocha</taxon>
        <taxon>Ploima</taxon>
        <taxon>Brachionidae</taxon>
        <taxon>Brachionus</taxon>
    </lineage>
</organism>
<gene>
    <name evidence="2" type="ORF">BpHYR1_014352</name>
</gene>
<dbReference type="Proteomes" id="UP000276133">
    <property type="component" value="Unassembled WGS sequence"/>
</dbReference>
<evidence type="ECO:0000256" key="1">
    <source>
        <dbReference type="SAM" id="MobiDB-lite"/>
    </source>
</evidence>
<feature type="compositionally biased region" description="Basic and acidic residues" evidence="1">
    <location>
        <begin position="237"/>
        <end position="267"/>
    </location>
</feature>
<evidence type="ECO:0000313" key="3">
    <source>
        <dbReference type="Proteomes" id="UP000276133"/>
    </source>
</evidence>
<sequence length="267" mass="31386">MKCTEIKEDEIDNDCAINFLEEREEPINSPILEKLRTRIAIEAGDVSANSLRDLTPTNAIEHEIRPTDNTPFNIKPRPVPFAKRNEFKQQDDLMINMLYENELEQINTIHFQEINKPECQKSDRDIAWFIEILRNNKEKPKIDKFENNIHESFYNSWDEFKLIGEVLYRIDKHNNNCAQFVVPSNERKLIMQQEHASTWRGHLNKSTCQQVMEPRDLTFGSRDITGSVTNEYQAGFKEGHRYETREMGYKSREPAQPERGKNKGDKP</sequence>
<reference evidence="2 3" key="1">
    <citation type="journal article" date="2018" name="Sci. Rep.">
        <title>Genomic signatures of local adaptation to the degree of environmental predictability in rotifers.</title>
        <authorList>
            <person name="Franch-Gras L."/>
            <person name="Hahn C."/>
            <person name="Garcia-Roger E.M."/>
            <person name="Carmona M.J."/>
            <person name="Serra M."/>
            <person name="Gomez A."/>
        </authorList>
    </citation>
    <scope>NUCLEOTIDE SEQUENCE [LARGE SCALE GENOMIC DNA]</scope>
    <source>
        <strain evidence="2">HYR1</strain>
    </source>
</reference>
<comment type="caution">
    <text evidence="2">The sequence shown here is derived from an EMBL/GenBank/DDBJ whole genome shotgun (WGS) entry which is preliminary data.</text>
</comment>